<evidence type="ECO:0000313" key="3">
    <source>
        <dbReference type="Proteomes" id="UP000321393"/>
    </source>
</evidence>
<evidence type="ECO:0000313" key="1">
    <source>
        <dbReference type="EMBL" id="KAA0058485.1"/>
    </source>
</evidence>
<reference evidence="3 4" key="1">
    <citation type="submission" date="2019-08" db="EMBL/GenBank/DDBJ databases">
        <title>Draft genome sequences of two oriental melons (Cucumis melo L. var makuwa).</title>
        <authorList>
            <person name="Kwon S.-Y."/>
        </authorList>
    </citation>
    <scope>NUCLEOTIDE SEQUENCE [LARGE SCALE GENOMIC DNA]</scope>
    <source>
        <strain evidence="4">cv. Chang Bougi</strain>
        <strain evidence="3">cv. SW 3</strain>
        <tissue evidence="1">Leaf</tissue>
    </source>
</reference>
<proteinExistence type="predicted"/>
<protein>
    <submittedName>
        <fullName evidence="1 2">Mitochondrial protein</fullName>
    </submittedName>
</protein>
<dbReference type="OrthoDB" id="413760at2759"/>
<gene>
    <name evidence="2" type="ORF">E5676_scaffold606G001590</name>
    <name evidence="1" type="ORF">E6C27_scaffold132G00760</name>
</gene>
<evidence type="ECO:0000313" key="2">
    <source>
        <dbReference type="EMBL" id="TYK07261.1"/>
    </source>
</evidence>
<dbReference type="AlphaFoldDB" id="A0A5A7UXZ4"/>
<organism evidence="1 3">
    <name type="scientific">Cucumis melo var. makuwa</name>
    <name type="common">Oriental melon</name>
    <dbReference type="NCBI Taxonomy" id="1194695"/>
    <lineage>
        <taxon>Eukaryota</taxon>
        <taxon>Viridiplantae</taxon>
        <taxon>Streptophyta</taxon>
        <taxon>Embryophyta</taxon>
        <taxon>Tracheophyta</taxon>
        <taxon>Spermatophyta</taxon>
        <taxon>Magnoliopsida</taxon>
        <taxon>eudicotyledons</taxon>
        <taxon>Gunneridae</taxon>
        <taxon>Pentapetalae</taxon>
        <taxon>rosids</taxon>
        <taxon>fabids</taxon>
        <taxon>Cucurbitales</taxon>
        <taxon>Cucurbitaceae</taxon>
        <taxon>Benincaseae</taxon>
        <taxon>Cucumis</taxon>
    </lineage>
</organism>
<evidence type="ECO:0000313" key="4">
    <source>
        <dbReference type="Proteomes" id="UP000321947"/>
    </source>
</evidence>
<dbReference type="Proteomes" id="UP000321947">
    <property type="component" value="Unassembled WGS sequence"/>
</dbReference>
<comment type="caution">
    <text evidence="1">The sequence shown here is derived from an EMBL/GenBank/DDBJ whole genome shotgun (WGS) entry which is preliminary data.</text>
</comment>
<name>A0A5A7UXZ4_CUCMM</name>
<dbReference type="EMBL" id="SSTD01013339">
    <property type="protein sequence ID" value="TYK07261.1"/>
    <property type="molecule type" value="Genomic_DNA"/>
</dbReference>
<accession>A0A5A7UXZ4</accession>
<dbReference type="EMBL" id="SSTE01006761">
    <property type="protein sequence ID" value="KAA0058485.1"/>
    <property type="molecule type" value="Genomic_DNA"/>
</dbReference>
<dbReference type="Proteomes" id="UP000321393">
    <property type="component" value="Unassembled WGS sequence"/>
</dbReference>
<sequence>MDKAKLKRTLAATHMKMTKDTTGEKVDSSLYESIIGSLLYLIASRPNIAFAVRFNYGLWYTFDTIEVLVGYCDADWDGARMIKKAHLEDVFF</sequence>